<organism evidence="1 2">
    <name type="scientific">Persea americana</name>
    <name type="common">Avocado</name>
    <dbReference type="NCBI Taxonomy" id="3435"/>
    <lineage>
        <taxon>Eukaryota</taxon>
        <taxon>Viridiplantae</taxon>
        <taxon>Streptophyta</taxon>
        <taxon>Embryophyta</taxon>
        <taxon>Tracheophyta</taxon>
        <taxon>Spermatophyta</taxon>
        <taxon>Magnoliopsida</taxon>
        <taxon>Magnoliidae</taxon>
        <taxon>Laurales</taxon>
        <taxon>Lauraceae</taxon>
        <taxon>Persea</taxon>
    </lineage>
</organism>
<dbReference type="EMBL" id="CM056820">
    <property type="protein sequence ID" value="KAJ8616569.1"/>
    <property type="molecule type" value="Genomic_DNA"/>
</dbReference>
<sequence>MWVVTVFVEMGRDGDVLRGCGEGLMKVGWVIDIAANTCLGREDLHKPLQVTDIDEWRRPYRLKGNERRKRAVDCVSSSDREL</sequence>
<comment type="caution">
    <text evidence="1">The sequence shown here is derived from an EMBL/GenBank/DDBJ whole genome shotgun (WGS) entry which is preliminary data.</text>
</comment>
<evidence type="ECO:0000313" key="2">
    <source>
        <dbReference type="Proteomes" id="UP001234297"/>
    </source>
</evidence>
<dbReference type="Proteomes" id="UP001234297">
    <property type="component" value="Chromosome 12"/>
</dbReference>
<keyword evidence="2" id="KW-1185">Reference proteome</keyword>
<accession>A0ACC2K615</accession>
<proteinExistence type="predicted"/>
<name>A0ACC2K615_PERAE</name>
<protein>
    <submittedName>
        <fullName evidence="1">Uncharacterized protein</fullName>
    </submittedName>
</protein>
<evidence type="ECO:0000313" key="1">
    <source>
        <dbReference type="EMBL" id="KAJ8616569.1"/>
    </source>
</evidence>
<gene>
    <name evidence="1" type="ORF">MRB53_035941</name>
</gene>
<reference evidence="1 2" key="1">
    <citation type="journal article" date="2022" name="Hortic Res">
        <title>A haplotype resolved chromosomal level avocado genome allows analysis of novel avocado genes.</title>
        <authorList>
            <person name="Nath O."/>
            <person name="Fletcher S.J."/>
            <person name="Hayward A."/>
            <person name="Shaw L.M."/>
            <person name="Masouleh A.K."/>
            <person name="Furtado A."/>
            <person name="Henry R.J."/>
            <person name="Mitter N."/>
        </authorList>
    </citation>
    <scope>NUCLEOTIDE SEQUENCE [LARGE SCALE GENOMIC DNA]</scope>
    <source>
        <strain evidence="2">cv. Hass</strain>
    </source>
</reference>